<keyword evidence="3 6" id="KW-1133">Transmembrane helix</keyword>
<protein>
    <submittedName>
        <fullName evidence="8">Ion transporter</fullName>
    </submittedName>
</protein>
<keyword evidence="2 6" id="KW-0812">Transmembrane</keyword>
<feature type="transmembrane region" description="Helical" evidence="6">
    <location>
        <begin position="29"/>
        <end position="52"/>
    </location>
</feature>
<feature type="transmembrane region" description="Helical" evidence="6">
    <location>
        <begin position="191"/>
        <end position="214"/>
    </location>
</feature>
<feature type="domain" description="Ion transport" evidence="7">
    <location>
        <begin position="33"/>
        <end position="250"/>
    </location>
</feature>
<gene>
    <name evidence="8" type="ORF">ACFFTU_25135</name>
</gene>
<evidence type="ECO:0000313" key="8">
    <source>
        <dbReference type="EMBL" id="MFB9523231.1"/>
    </source>
</evidence>
<evidence type="ECO:0000256" key="5">
    <source>
        <dbReference type="SAM" id="MobiDB-lite"/>
    </source>
</evidence>
<dbReference type="EMBL" id="JBHMCR010000017">
    <property type="protein sequence ID" value="MFB9523231.1"/>
    <property type="molecule type" value="Genomic_DNA"/>
</dbReference>
<feature type="transmembrane region" description="Helical" evidence="6">
    <location>
        <begin position="99"/>
        <end position="117"/>
    </location>
</feature>
<evidence type="ECO:0000256" key="4">
    <source>
        <dbReference type="ARBA" id="ARBA00023136"/>
    </source>
</evidence>
<dbReference type="PANTHER" id="PTHR10037">
    <property type="entry name" value="VOLTAGE-GATED CATION CHANNEL CALCIUM AND SODIUM"/>
    <property type="match status" value="1"/>
</dbReference>
<sequence length="313" mass="34392">MNHKHRGTRVSPAPRPGRRRALARRAGRLVEAPWFSVVVMAVILANAVLLGVETYAGLAQRHHAALTLLENCFLTVFTVEVVLRLAAHADRPGDFLRNPWNVFDAAVVLFAFLPVTSDNTTLLRLLRLFRVLRTARFLPQLRVIVTALGKCLPGTLSFVLVGTLLLYVYAMVGWLFFAASDPEHYGSLGRAVVTLFILMSLDGLGDAVHAGLLISPWSLVYYGSYVLLSSFLLVNLLIGVVINSLEQAREVDLGTKSDLPPAIPGPAHRRHTGDPGQEPDPLDAFGVRDRILAARLALDDAERLLQISRLDSR</sequence>
<comment type="subcellular location">
    <subcellularLocation>
        <location evidence="1">Membrane</location>
        <topology evidence="1">Multi-pass membrane protein</topology>
    </subcellularLocation>
</comment>
<dbReference type="InterPro" id="IPR005821">
    <property type="entry name" value="Ion_trans_dom"/>
</dbReference>
<dbReference type="PANTHER" id="PTHR10037:SF62">
    <property type="entry name" value="SODIUM CHANNEL PROTEIN 60E"/>
    <property type="match status" value="1"/>
</dbReference>
<feature type="transmembrane region" description="Helical" evidence="6">
    <location>
        <begin position="64"/>
        <end position="87"/>
    </location>
</feature>
<proteinExistence type="predicted"/>
<keyword evidence="4 6" id="KW-0472">Membrane</keyword>
<dbReference type="InterPro" id="IPR043203">
    <property type="entry name" value="VGCC_Ca_Na"/>
</dbReference>
<name>A0ABV5PL74_STRCM</name>
<comment type="caution">
    <text evidence="8">The sequence shown here is derived from an EMBL/GenBank/DDBJ whole genome shotgun (WGS) entry which is preliminary data.</text>
</comment>
<feature type="transmembrane region" description="Helical" evidence="6">
    <location>
        <begin position="158"/>
        <end position="179"/>
    </location>
</feature>
<dbReference type="Proteomes" id="UP001589718">
    <property type="component" value="Unassembled WGS sequence"/>
</dbReference>
<dbReference type="Gene3D" id="1.10.287.70">
    <property type="match status" value="1"/>
</dbReference>
<dbReference type="Pfam" id="PF00520">
    <property type="entry name" value="Ion_trans"/>
    <property type="match status" value="1"/>
</dbReference>
<evidence type="ECO:0000256" key="1">
    <source>
        <dbReference type="ARBA" id="ARBA00004141"/>
    </source>
</evidence>
<reference evidence="8 9" key="1">
    <citation type="submission" date="2024-09" db="EMBL/GenBank/DDBJ databases">
        <authorList>
            <person name="Sun Q."/>
            <person name="Mori K."/>
        </authorList>
    </citation>
    <scope>NUCLEOTIDE SEQUENCE [LARGE SCALE GENOMIC DNA]</scope>
    <source>
        <strain evidence="8 9">JCM 4362</strain>
    </source>
</reference>
<dbReference type="RefSeq" id="WP_345225917.1">
    <property type="nucleotide sequence ID" value="NZ_BAAAXE010000013.1"/>
</dbReference>
<evidence type="ECO:0000313" key="9">
    <source>
        <dbReference type="Proteomes" id="UP001589718"/>
    </source>
</evidence>
<organism evidence="8 9">
    <name type="scientific">Streptomyces cremeus</name>
    <dbReference type="NCBI Taxonomy" id="66881"/>
    <lineage>
        <taxon>Bacteria</taxon>
        <taxon>Bacillati</taxon>
        <taxon>Actinomycetota</taxon>
        <taxon>Actinomycetes</taxon>
        <taxon>Kitasatosporales</taxon>
        <taxon>Streptomycetaceae</taxon>
        <taxon>Streptomyces</taxon>
    </lineage>
</organism>
<dbReference type="Gene3D" id="1.20.120.350">
    <property type="entry name" value="Voltage-gated potassium channels. Chain C"/>
    <property type="match status" value="1"/>
</dbReference>
<dbReference type="SUPFAM" id="SSF81324">
    <property type="entry name" value="Voltage-gated potassium channels"/>
    <property type="match status" value="1"/>
</dbReference>
<dbReference type="PRINTS" id="PR00169">
    <property type="entry name" value="KCHANNEL"/>
</dbReference>
<feature type="region of interest" description="Disordered" evidence="5">
    <location>
        <begin position="256"/>
        <end position="280"/>
    </location>
</feature>
<feature type="transmembrane region" description="Helical" evidence="6">
    <location>
        <begin position="220"/>
        <end position="242"/>
    </location>
</feature>
<accession>A0ABV5PL74</accession>
<evidence type="ECO:0000256" key="3">
    <source>
        <dbReference type="ARBA" id="ARBA00022989"/>
    </source>
</evidence>
<evidence type="ECO:0000259" key="7">
    <source>
        <dbReference type="Pfam" id="PF00520"/>
    </source>
</evidence>
<keyword evidence="9" id="KW-1185">Reference proteome</keyword>
<evidence type="ECO:0000256" key="6">
    <source>
        <dbReference type="SAM" id="Phobius"/>
    </source>
</evidence>
<dbReference type="InterPro" id="IPR027359">
    <property type="entry name" value="Volt_channel_dom_sf"/>
</dbReference>
<evidence type="ECO:0000256" key="2">
    <source>
        <dbReference type="ARBA" id="ARBA00022692"/>
    </source>
</evidence>